<proteinExistence type="predicted"/>
<comment type="caution">
    <text evidence="1">The sequence shown here is derived from an EMBL/GenBank/DDBJ whole genome shotgun (WGS) entry which is preliminary data.</text>
</comment>
<dbReference type="Proteomes" id="UP000186817">
    <property type="component" value="Unassembled WGS sequence"/>
</dbReference>
<sequence>MRIAVHSSLGPRILAVSEHTETAGAPARQAELQAVRATSLQPPAANCGGMAGGVDTEAGRLRPVAAAIGILCLLRESKGLAVRRDDAELQAHDWSECRLLGRLDAHTQQANSAPAVTFVETSSSQREVA</sequence>
<gene>
    <name evidence="1" type="ORF">AK812_SmicGene3713</name>
</gene>
<evidence type="ECO:0000313" key="1">
    <source>
        <dbReference type="EMBL" id="OLQ12343.1"/>
    </source>
</evidence>
<protein>
    <submittedName>
        <fullName evidence="1">Uncharacterized protein</fullName>
    </submittedName>
</protein>
<dbReference type="AlphaFoldDB" id="A0A1Q9EYA4"/>
<keyword evidence="2" id="KW-1185">Reference proteome</keyword>
<organism evidence="1 2">
    <name type="scientific">Symbiodinium microadriaticum</name>
    <name type="common">Dinoflagellate</name>
    <name type="synonym">Zooxanthella microadriatica</name>
    <dbReference type="NCBI Taxonomy" id="2951"/>
    <lineage>
        <taxon>Eukaryota</taxon>
        <taxon>Sar</taxon>
        <taxon>Alveolata</taxon>
        <taxon>Dinophyceae</taxon>
        <taxon>Suessiales</taxon>
        <taxon>Symbiodiniaceae</taxon>
        <taxon>Symbiodinium</taxon>
    </lineage>
</organism>
<accession>A0A1Q9EYA4</accession>
<name>A0A1Q9EYA4_SYMMI</name>
<reference evidence="1 2" key="1">
    <citation type="submission" date="2016-02" db="EMBL/GenBank/DDBJ databases">
        <title>Genome analysis of coral dinoflagellate symbionts highlights evolutionary adaptations to a symbiotic lifestyle.</title>
        <authorList>
            <person name="Aranda M."/>
            <person name="Li Y."/>
            <person name="Liew Y.J."/>
            <person name="Baumgarten S."/>
            <person name="Simakov O."/>
            <person name="Wilson M."/>
            <person name="Piel J."/>
            <person name="Ashoor H."/>
            <person name="Bougouffa S."/>
            <person name="Bajic V.B."/>
            <person name="Ryu T."/>
            <person name="Ravasi T."/>
            <person name="Bayer T."/>
            <person name="Micklem G."/>
            <person name="Kim H."/>
            <person name="Bhak J."/>
            <person name="Lajeunesse T.C."/>
            <person name="Voolstra C.R."/>
        </authorList>
    </citation>
    <scope>NUCLEOTIDE SEQUENCE [LARGE SCALE GENOMIC DNA]</scope>
    <source>
        <strain evidence="1 2">CCMP2467</strain>
    </source>
</reference>
<dbReference type="EMBL" id="LSRX01000044">
    <property type="protein sequence ID" value="OLQ12343.1"/>
    <property type="molecule type" value="Genomic_DNA"/>
</dbReference>
<evidence type="ECO:0000313" key="2">
    <source>
        <dbReference type="Proteomes" id="UP000186817"/>
    </source>
</evidence>